<comment type="caution">
    <text evidence="1">The sequence shown here is derived from an EMBL/GenBank/DDBJ whole genome shotgun (WGS) entry which is preliminary data.</text>
</comment>
<proteinExistence type="predicted"/>
<dbReference type="Proteomes" id="UP000229749">
    <property type="component" value="Unassembled WGS sequence"/>
</dbReference>
<evidence type="ECO:0000313" key="1">
    <source>
        <dbReference type="EMBL" id="PJA47486.1"/>
    </source>
</evidence>
<accession>A0A2M7XIE4</accession>
<organism evidence="1 2">
    <name type="scientific">Candidatus Uhrbacteria bacterium CG_4_9_14_3_um_filter_36_7</name>
    <dbReference type="NCBI Taxonomy" id="1975033"/>
    <lineage>
        <taxon>Bacteria</taxon>
        <taxon>Candidatus Uhriibacteriota</taxon>
    </lineage>
</organism>
<reference evidence="2" key="1">
    <citation type="submission" date="2017-09" db="EMBL/GenBank/DDBJ databases">
        <title>Depth-based differentiation of microbial function through sediment-hosted aquifers and enrichment of novel symbionts in the deep terrestrial subsurface.</title>
        <authorList>
            <person name="Probst A.J."/>
            <person name="Ladd B."/>
            <person name="Jarett J.K."/>
            <person name="Geller-Mcgrath D.E."/>
            <person name="Sieber C.M.K."/>
            <person name="Emerson J.B."/>
            <person name="Anantharaman K."/>
            <person name="Thomas B.C."/>
            <person name="Malmstrom R."/>
            <person name="Stieglmeier M."/>
            <person name="Klingl A."/>
            <person name="Woyke T."/>
            <person name="Ryan C.M."/>
            <person name="Banfield J.F."/>
        </authorList>
    </citation>
    <scope>NUCLEOTIDE SEQUENCE [LARGE SCALE GENOMIC DNA]</scope>
</reference>
<protein>
    <recommendedName>
        <fullName evidence="3">DDH domain-containing protein</fullName>
    </recommendedName>
</protein>
<name>A0A2M7XIE4_9BACT</name>
<dbReference type="AlphaFoldDB" id="A0A2M7XIE4"/>
<evidence type="ECO:0000313" key="2">
    <source>
        <dbReference type="Proteomes" id="UP000229749"/>
    </source>
</evidence>
<dbReference type="EMBL" id="PFWS01000017">
    <property type="protein sequence ID" value="PJA47486.1"/>
    <property type="molecule type" value="Genomic_DNA"/>
</dbReference>
<sequence>MSVAAKKRLLVVPANDAEAAMIIALARALKLPLWISSQPHGSNLDQEKGLVKKIKQEGLKEVFIVEMPGIKTEKKIRSLGAKLYIIDHHHYTNLNRAHDSETGKLLPSSLEQFLFFFRLSDKRLQALGFDPRQVRAIGIMDRGFIWALEQEGYSWKEIRSIIVFERKLLKEIGIYDKEKEKERERVAMEAWEKHTVWDRFCIVKNPTNLSIRSELSLLIGLSLKHRTSLILYEPKRRAIYVQDCPYGMVLFEKFGGFTFGMDLNWGYKKEKNGKTIRLLDVKRVLKKI</sequence>
<gene>
    <name evidence="1" type="ORF">CO172_01095</name>
</gene>
<evidence type="ECO:0008006" key="3">
    <source>
        <dbReference type="Google" id="ProtNLM"/>
    </source>
</evidence>